<protein>
    <submittedName>
        <fullName evidence="1">Uncharacterized protein</fullName>
    </submittedName>
</protein>
<sequence>MGKLLIAKYKDDTITIYDYQESIHYGELYCPFCSRDLRVTYNKQGYFMAWRGEGGHDCGKELVHYFNADWKGREITEVLRDEKDNIEVIVDINSLIFSANIFSNNYKKQQNNKNTETNYNKFPRYRTKEKVFRDVIRSVSQMKKMIKKNKLSALKNVKFRFKTSKNKKLSFEDIVLTIDELDKSVLGKYRFIIFKVENIRWSNNKVYINSYSIKGVNFTASLYYNTYKKNLFKKFKDNNVIAYGKLSYSKDYNKFFLNLSHDFQIQKLNDNDIEKFFEETEIKSYNFKQINNKDEEDKEIRIGGDNNSKNKKIKLNTEKDKNRIKNINKKNNLEVYGEIKELDKEKTNVLEKIKLFFKSIF</sequence>
<dbReference type="EMBL" id="SOEG01000025">
    <property type="protein sequence ID" value="TDX48829.1"/>
    <property type="molecule type" value="Genomic_DNA"/>
</dbReference>
<name>A0A4R8GSF8_9FIRM</name>
<comment type="caution">
    <text evidence="1">The sequence shown here is derived from an EMBL/GenBank/DDBJ whole genome shotgun (WGS) entry which is preliminary data.</text>
</comment>
<evidence type="ECO:0000313" key="1">
    <source>
        <dbReference type="EMBL" id="TDX48829.1"/>
    </source>
</evidence>
<proteinExistence type="predicted"/>
<dbReference type="AlphaFoldDB" id="A0A4R8GSF8"/>
<dbReference type="Proteomes" id="UP000295832">
    <property type="component" value="Unassembled WGS sequence"/>
</dbReference>
<organism evidence="1 2">
    <name type="scientific">Orenia marismortui</name>
    <dbReference type="NCBI Taxonomy" id="46469"/>
    <lineage>
        <taxon>Bacteria</taxon>
        <taxon>Bacillati</taxon>
        <taxon>Bacillota</taxon>
        <taxon>Clostridia</taxon>
        <taxon>Halanaerobiales</taxon>
        <taxon>Halobacteroidaceae</taxon>
        <taxon>Orenia</taxon>
    </lineage>
</organism>
<dbReference type="RefSeq" id="WP_134117840.1">
    <property type="nucleotide sequence ID" value="NZ_SOEG01000025.1"/>
</dbReference>
<gene>
    <name evidence="1" type="ORF">C7959_1258</name>
</gene>
<accession>A0A4R8GSF8</accession>
<evidence type="ECO:0000313" key="2">
    <source>
        <dbReference type="Proteomes" id="UP000295832"/>
    </source>
</evidence>
<keyword evidence="2" id="KW-1185">Reference proteome</keyword>
<reference evidence="1 2" key="1">
    <citation type="submission" date="2019-03" db="EMBL/GenBank/DDBJ databases">
        <title>Subsurface microbial communities from deep shales in Ohio and West Virginia, USA.</title>
        <authorList>
            <person name="Wrighton K."/>
        </authorList>
    </citation>
    <scope>NUCLEOTIDE SEQUENCE [LARGE SCALE GENOMIC DNA]</scope>
    <source>
        <strain evidence="1 2">MSL 6dP</strain>
    </source>
</reference>